<reference evidence="2" key="1">
    <citation type="submission" date="2013-12" db="EMBL/GenBank/DDBJ databases">
        <authorList>
            <person name="Aslett M."/>
        </authorList>
    </citation>
    <scope>NUCLEOTIDE SEQUENCE [LARGE SCALE GENOMIC DNA]</scope>
    <source>
        <strain evidence="2">Lindley</strain>
    </source>
</reference>
<reference evidence="2" key="2">
    <citation type="submission" date="2014-05" db="EMBL/GenBank/DDBJ databases">
        <title>The genome and life-stage specific transcriptomes of Globodera pallida elucidate key aspects of plant parasitism by a cyst nematode.</title>
        <authorList>
            <person name="Cotton J.A."/>
            <person name="Lilley C.J."/>
            <person name="Jones L.M."/>
            <person name="Kikuchi T."/>
            <person name="Reid A.J."/>
            <person name="Thorpe P."/>
            <person name="Tsai I.J."/>
            <person name="Beasley H."/>
            <person name="Blok V."/>
            <person name="Cock P.J.A."/>
            <person name="Van den Akker S.E."/>
            <person name="Holroyd N."/>
            <person name="Hunt M."/>
            <person name="Mantelin S."/>
            <person name="Naghra H."/>
            <person name="Pain A."/>
            <person name="Palomares-Rius J.E."/>
            <person name="Zarowiecki M."/>
            <person name="Berriman M."/>
            <person name="Jones J.T."/>
            <person name="Urwin P.E."/>
        </authorList>
    </citation>
    <scope>NUCLEOTIDE SEQUENCE [LARGE SCALE GENOMIC DNA]</scope>
    <source>
        <strain evidence="2">Lindley</strain>
    </source>
</reference>
<sequence>MSNDGTTHNIGFLNNCVTQFDQFLPPLCLIVDSTDHRPQQLTAFGPLPVTNTVLRTGDGHKVEACGWRQQANVLAGLTTGNAYWFFNCRAKARYQQTDCWYRISVDGFSAMLLRRNPGMMNTLSHRREMSLAEMAQNEIKQHNHWVGLVLKHNWTHDQAPLHVTDPLSVEQQNRYTHLDWSGPLLCDYGPRNRITPLQHRPPNTARMSRPSSFPPPPPAPRSLCSPPTRSIIIIIPAS</sequence>
<evidence type="ECO:0000256" key="1">
    <source>
        <dbReference type="SAM" id="MobiDB-lite"/>
    </source>
</evidence>
<organism evidence="2 3">
    <name type="scientific">Globodera pallida</name>
    <name type="common">Potato cyst nematode worm</name>
    <name type="synonym">Heterodera pallida</name>
    <dbReference type="NCBI Taxonomy" id="36090"/>
    <lineage>
        <taxon>Eukaryota</taxon>
        <taxon>Metazoa</taxon>
        <taxon>Ecdysozoa</taxon>
        <taxon>Nematoda</taxon>
        <taxon>Chromadorea</taxon>
        <taxon>Rhabditida</taxon>
        <taxon>Tylenchina</taxon>
        <taxon>Tylenchomorpha</taxon>
        <taxon>Tylenchoidea</taxon>
        <taxon>Heteroderidae</taxon>
        <taxon>Heteroderinae</taxon>
        <taxon>Globodera</taxon>
    </lineage>
</organism>
<name>A0A183BHL7_GLOPA</name>
<keyword evidence="2" id="KW-1185">Reference proteome</keyword>
<dbReference type="Proteomes" id="UP000050741">
    <property type="component" value="Unassembled WGS sequence"/>
</dbReference>
<evidence type="ECO:0000313" key="2">
    <source>
        <dbReference type="Proteomes" id="UP000050741"/>
    </source>
</evidence>
<dbReference type="AlphaFoldDB" id="A0A183BHL7"/>
<reference evidence="3" key="3">
    <citation type="submission" date="2016-06" db="UniProtKB">
        <authorList>
            <consortium name="WormBaseParasite"/>
        </authorList>
    </citation>
    <scope>IDENTIFICATION</scope>
</reference>
<protein>
    <submittedName>
        <fullName evidence="3">DUF4912 domain-containing protein</fullName>
    </submittedName>
</protein>
<dbReference type="WBParaSite" id="GPLIN_000009500">
    <property type="protein sequence ID" value="GPLIN_000009500"/>
    <property type="gene ID" value="GPLIN_000009500"/>
</dbReference>
<evidence type="ECO:0000313" key="3">
    <source>
        <dbReference type="WBParaSite" id="GPLIN_000009500"/>
    </source>
</evidence>
<feature type="region of interest" description="Disordered" evidence="1">
    <location>
        <begin position="191"/>
        <end position="225"/>
    </location>
</feature>
<accession>A0A183BHL7</accession>
<proteinExistence type="predicted"/>